<proteinExistence type="inferred from homology"/>
<sequence>MKCSNCQQKISRNLLIQEIIFPWLLANEELCEDCLARFQKIEAKRACEGCMRPNCDKLCQDCQKWRKMYPDFVLYHQALYHYNDAFKDWLYRYKFEGDYPLCHTFSLSVKQALKRYRGFIIVPLPLSKERQKERGFNQAEELLKAAGITYENILIRKQHDPPQASKKRTERLGLKQPYIIKKDVIISGRKFLLVDDVYTTGRTLYHGVALLYAHNAKAVATFTLAR</sequence>
<dbReference type="SUPFAM" id="SSF53271">
    <property type="entry name" value="PRTase-like"/>
    <property type="match status" value="1"/>
</dbReference>
<gene>
    <name evidence="3" type="ORF">JZO76_05380</name>
</gene>
<feature type="domain" description="Phosphoribosyltransferase" evidence="2">
    <location>
        <begin position="134"/>
        <end position="225"/>
    </location>
</feature>
<comment type="caution">
    <text evidence="3">The sequence shown here is derived from an EMBL/GenBank/DDBJ whole genome shotgun (WGS) entry which is preliminary data.</text>
</comment>
<evidence type="ECO:0000313" key="4">
    <source>
        <dbReference type="Proteomes" id="UP000664256"/>
    </source>
</evidence>
<dbReference type="InterPro" id="IPR000836">
    <property type="entry name" value="PRTase_dom"/>
</dbReference>
<dbReference type="EMBL" id="JAFLVT010000007">
    <property type="protein sequence ID" value="MBO0448965.1"/>
    <property type="molecule type" value="Genomic_DNA"/>
</dbReference>
<dbReference type="Proteomes" id="UP000664256">
    <property type="component" value="Unassembled WGS sequence"/>
</dbReference>
<evidence type="ECO:0000313" key="3">
    <source>
        <dbReference type="EMBL" id="MBO0448965.1"/>
    </source>
</evidence>
<evidence type="ECO:0000256" key="1">
    <source>
        <dbReference type="ARBA" id="ARBA00008007"/>
    </source>
</evidence>
<comment type="similarity">
    <text evidence="1">Belongs to the ComF/GntX family.</text>
</comment>
<evidence type="ECO:0000259" key="2">
    <source>
        <dbReference type="Pfam" id="PF00156"/>
    </source>
</evidence>
<dbReference type="Gene3D" id="3.40.50.2020">
    <property type="match status" value="1"/>
</dbReference>
<keyword evidence="4" id="KW-1185">Reference proteome</keyword>
<organism evidence="3 4">
    <name type="scientific">Candidatus Enterococcus myersii</name>
    <dbReference type="NCBI Taxonomy" id="2815322"/>
    <lineage>
        <taxon>Bacteria</taxon>
        <taxon>Bacillati</taxon>
        <taxon>Bacillota</taxon>
        <taxon>Bacilli</taxon>
        <taxon>Lactobacillales</taxon>
        <taxon>Enterococcaceae</taxon>
        <taxon>Enterococcus</taxon>
    </lineage>
</organism>
<accession>A0ABS3H7T7</accession>
<dbReference type="InterPro" id="IPR051910">
    <property type="entry name" value="ComF/GntX_DNA_util-trans"/>
</dbReference>
<dbReference type="InterPro" id="IPR029057">
    <property type="entry name" value="PRTase-like"/>
</dbReference>
<reference evidence="3 4" key="1">
    <citation type="submission" date="2021-03" db="EMBL/GenBank/DDBJ databases">
        <title>Enterococcal diversity collection.</title>
        <authorList>
            <person name="Gilmore M.S."/>
            <person name="Schwartzman J."/>
            <person name="Van Tyne D."/>
            <person name="Martin M."/>
            <person name="Earl A.M."/>
            <person name="Manson A.L."/>
            <person name="Straub T."/>
            <person name="Salamzade R."/>
            <person name="Saavedra J."/>
            <person name="Lebreton F."/>
            <person name="Prichula J."/>
            <person name="Schaufler K."/>
            <person name="Gaca A."/>
            <person name="Sgardioli B."/>
            <person name="Wagenaar J."/>
            <person name="Strong T."/>
        </authorList>
    </citation>
    <scope>NUCLEOTIDE SEQUENCE [LARGE SCALE GENOMIC DNA]</scope>
    <source>
        <strain evidence="3 4">MJM12</strain>
    </source>
</reference>
<dbReference type="Pfam" id="PF00156">
    <property type="entry name" value="Pribosyltran"/>
    <property type="match status" value="1"/>
</dbReference>
<dbReference type="PANTHER" id="PTHR47505:SF1">
    <property type="entry name" value="DNA UTILIZATION PROTEIN YHGH"/>
    <property type="match status" value="1"/>
</dbReference>
<dbReference type="PANTHER" id="PTHR47505">
    <property type="entry name" value="DNA UTILIZATION PROTEIN YHGH"/>
    <property type="match status" value="1"/>
</dbReference>
<protein>
    <submittedName>
        <fullName evidence="3">ComF family protein</fullName>
    </submittedName>
</protein>
<dbReference type="RefSeq" id="WP_206903161.1">
    <property type="nucleotide sequence ID" value="NZ_JAFLVT010000007.1"/>
</dbReference>
<name>A0ABS3H7T7_9ENTE</name>
<dbReference type="CDD" id="cd06223">
    <property type="entry name" value="PRTases_typeI"/>
    <property type="match status" value="1"/>
</dbReference>